<dbReference type="EMBL" id="AJ404863">
    <property type="protein sequence ID" value="CAC10486.1"/>
    <property type="molecule type" value="Genomic_DNA"/>
</dbReference>
<reference evidence="5" key="2">
    <citation type="submission" date="2000-07" db="EMBL/GenBank/DDBJ databases">
        <authorList>
            <person name="Van Ham R.C."/>
        </authorList>
    </citation>
    <scope>NUCLEOTIDE SEQUENCE</scope>
    <source>
        <strain evidence="5">Geoica urticularia</strain>
        <plasmid evidence="5">pBGu1</plasmid>
    </source>
</reference>
<protein>
    <submittedName>
        <fullName evidence="5">RepA2 protein</fullName>
    </submittedName>
</protein>
<dbReference type="GO" id="GO:0006276">
    <property type="term" value="P:plasmid maintenance"/>
    <property type="evidence" value="ECO:0007669"/>
    <property type="project" value="UniProtKB-KW"/>
</dbReference>
<evidence type="ECO:0000256" key="3">
    <source>
        <dbReference type="ARBA" id="ARBA00022689"/>
    </source>
</evidence>
<dbReference type="GO" id="GO:0006260">
    <property type="term" value="P:DNA replication"/>
    <property type="evidence" value="ECO:0007669"/>
    <property type="project" value="UniProtKB-KW"/>
</dbReference>
<evidence type="ECO:0000313" key="5">
    <source>
        <dbReference type="EMBL" id="CAC10486.1"/>
    </source>
</evidence>
<gene>
    <name evidence="5" type="primary">repA2</name>
</gene>
<keyword evidence="3" id="KW-0615">Plasmid copy control</keyword>
<sequence>MKKIPVFNAVPKFNPKILNFQKNKFILRIIKNLKKINFVQNEILTSMLPINLKTGNLLVRLKKLNKHRLTAFITVIQGMLYYFNIDTKKVESSIEQLADECGLSTISKSGNKSITRVSRLISEFMEPMGFIKCEKFKNKKNKILKKIVLTPLFFMLITTDKNMSKNLIFKQKFQILKNKHVHINFSKDIMKYNSNSEKLKFNNK</sequence>
<dbReference type="NCBIfam" id="NF040977">
    <property type="entry name" value="RepA_IncFII_LM"/>
    <property type="match status" value="1"/>
</dbReference>
<name>Q9F4E1_9GAMM</name>
<proteinExistence type="inferred from homology"/>
<reference evidence="5" key="1">
    <citation type="journal article" date="2000" name="Proc. Natl. Acad. Sci. U.S.A.">
        <title>Post-symbiotic plasmid acquisition and evolution of the repA1-replicon in Buchnera aphidicola.</title>
        <authorList>
            <person name="Van Ham R.C.H.J."/>
            <person name="Gonzalez-Candelas F."/>
            <person name="Silva F.J."/>
            <person name="Sabater B."/>
            <person name="Moya A."/>
            <person name="Latorre A."/>
        </authorList>
    </citation>
    <scope>NUCLEOTIDE SEQUENCE</scope>
    <source>
        <strain evidence="5">Geoica urticularia</strain>
        <plasmid evidence="5">pBGu1</plasmid>
    </source>
</reference>
<organism evidence="5">
    <name type="scientific">Buchnera aphidicola</name>
    <dbReference type="NCBI Taxonomy" id="9"/>
    <lineage>
        <taxon>Bacteria</taxon>
        <taxon>Pseudomonadati</taxon>
        <taxon>Pseudomonadota</taxon>
        <taxon>Gammaproteobacteria</taxon>
        <taxon>Enterobacterales</taxon>
        <taxon>Erwiniaceae</taxon>
        <taxon>Buchnera</taxon>
    </lineage>
</organism>
<evidence type="ECO:0000256" key="1">
    <source>
        <dbReference type="ARBA" id="ARBA00002740"/>
    </source>
</evidence>
<comment type="function">
    <text evidence="1">This protein is essential for plasmid replication; it is involved in copy control functions.</text>
</comment>
<evidence type="ECO:0000256" key="4">
    <source>
        <dbReference type="ARBA" id="ARBA00022705"/>
    </source>
</evidence>
<accession>Q9F4E1</accession>
<dbReference type="InterPro" id="IPR003446">
    <property type="entry name" value="Plasmid_replication_init_RepA"/>
</dbReference>
<keyword evidence="4" id="KW-0235">DNA replication</keyword>
<evidence type="ECO:0000256" key="2">
    <source>
        <dbReference type="ARBA" id="ARBA00008256"/>
    </source>
</evidence>
<geneLocation type="plasmid" evidence="5">
    <name>pBGu1</name>
</geneLocation>
<comment type="similarity">
    <text evidence="2">Belongs to the IncFII RepA family.</text>
</comment>
<dbReference type="AlphaFoldDB" id="Q9F4E1"/>
<keyword evidence="5" id="KW-0614">Plasmid</keyword>
<dbReference type="Pfam" id="PF02387">
    <property type="entry name" value="IncFII_repA"/>
    <property type="match status" value="1"/>
</dbReference>